<sequence length="309" mass="34285">MAAVRRICAGGIQPVRVVHGDGQVLQLAPMVKVADVLSRYPHHYICHMSPDLPSNRSTMLPLDTELEPGYVYFLLPLPRLFPNPGTLTSSSCSCYSSHERSQQQDEQSSQKGGFSPLMIKQMIVRIGSPMRTPKKKVSPEISRQQSSSTAPQSTNPYSPNFGKENNPLLSPVYKHKRSNSSPKRSASPKNSKAAARSSRSCASEREAQATSCHRWKPRLGCISETDAFVAACEELRITLDRRRLTFESKGRPSPNPTTLRLGHEFSRSPSRMSTGDYCRSPSRELRSTPRDTYMSSPKHGMALAGYVFA</sequence>
<evidence type="ECO:0000256" key="1">
    <source>
        <dbReference type="SAM" id="MobiDB-lite"/>
    </source>
</evidence>
<dbReference type="EMBL" id="LVLJ01002828">
    <property type="protein sequence ID" value="OAE23521.1"/>
    <property type="molecule type" value="Genomic_DNA"/>
</dbReference>
<evidence type="ECO:0000313" key="5">
    <source>
        <dbReference type="Proteomes" id="UP001162541"/>
    </source>
</evidence>
<dbReference type="Proteomes" id="UP000077202">
    <property type="component" value="Unassembled WGS sequence"/>
</dbReference>
<feature type="region of interest" description="Disordered" evidence="1">
    <location>
        <begin position="247"/>
        <end position="296"/>
    </location>
</feature>
<feature type="compositionally biased region" description="Polar residues" evidence="1">
    <location>
        <begin position="141"/>
        <end position="158"/>
    </location>
</feature>
<feature type="region of interest" description="Disordered" evidence="1">
    <location>
        <begin position="91"/>
        <end position="209"/>
    </location>
</feature>
<accession>A0A176VT36</accession>
<evidence type="ECO:0000313" key="4">
    <source>
        <dbReference type="Proteomes" id="UP000077202"/>
    </source>
</evidence>
<organism evidence="3 4">
    <name type="scientific">Marchantia polymorpha subsp. ruderalis</name>
    <dbReference type="NCBI Taxonomy" id="1480154"/>
    <lineage>
        <taxon>Eukaryota</taxon>
        <taxon>Viridiplantae</taxon>
        <taxon>Streptophyta</taxon>
        <taxon>Embryophyta</taxon>
        <taxon>Marchantiophyta</taxon>
        <taxon>Marchantiopsida</taxon>
        <taxon>Marchantiidae</taxon>
        <taxon>Marchantiales</taxon>
        <taxon>Marchantiaceae</taxon>
        <taxon>Marchantia</taxon>
    </lineage>
</organism>
<feature type="compositionally biased region" description="Low complexity" evidence="1">
    <location>
        <begin position="179"/>
        <end position="200"/>
    </location>
</feature>
<dbReference type="AlphaFoldDB" id="A0A176VT36"/>
<proteinExistence type="predicted"/>
<protein>
    <submittedName>
        <fullName evidence="3">Uncharacterized protein</fullName>
    </submittedName>
</protein>
<dbReference type="EMBL" id="AP019871">
    <property type="protein sequence ID" value="BBN13881.1"/>
    <property type="molecule type" value="Genomic_DNA"/>
</dbReference>
<dbReference type="PANTHER" id="PTHR33052">
    <property type="entry name" value="DUF4228 DOMAIN PROTEIN-RELATED"/>
    <property type="match status" value="1"/>
</dbReference>
<reference evidence="5" key="3">
    <citation type="journal article" date="2020" name="Curr. Biol.">
        <title>Chromatin organization in early land plants reveals an ancestral association between H3K27me3, transposons, and constitutive heterochromatin.</title>
        <authorList>
            <person name="Montgomery S.A."/>
            <person name="Tanizawa Y."/>
            <person name="Galik B."/>
            <person name="Wang N."/>
            <person name="Ito T."/>
            <person name="Mochizuki T."/>
            <person name="Akimcheva S."/>
            <person name="Bowman J.L."/>
            <person name="Cognat V."/>
            <person name="Marechal-Drouard L."/>
            <person name="Ekker H."/>
            <person name="Hong S.F."/>
            <person name="Kohchi T."/>
            <person name="Lin S.S."/>
            <person name="Liu L.D."/>
            <person name="Nakamura Y."/>
            <person name="Valeeva L.R."/>
            <person name="Shakirov E.V."/>
            <person name="Shippen D.E."/>
            <person name="Wei W.L."/>
            <person name="Yagura M."/>
            <person name="Yamaoka S."/>
            <person name="Yamato K.T."/>
            <person name="Liu C."/>
            <person name="Berger F."/>
        </authorList>
    </citation>
    <scope>NUCLEOTIDE SEQUENCE [LARGE SCALE GENOMIC DNA]</scope>
    <source>
        <strain evidence="5">Tak-1</strain>
    </source>
</reference>
<name>A0A176VT36_MARPO</name>
<dbReference type="InterPro" id="IPR025322">
    <property type="entry name" value="PADRE_dom"/>
</dbReference>
<evidence type="ECO:0000313" key="2">
    <source>
        <dbReference type="EMBL" id="BBN13881.1"/>
    </source>
</evidence>
<dbReference type="Pfam" id="PF14009">
    <property type="entry name" value="PADRE"/>
    <property type="match status" value="1"/>
</dbReference>
<reference evidence="2" key="2">
    <citation type="journal article" date="2019" name="Curr. Biol.">
        <title>Chromatin organization in early land plants reveals an ancestral association between H3K27me3, transposons, and constitutive heterochromatin.</title>
        <authorList>
            <person name="Montgomery S.A."/>
            <person name="Tanizawa Y."/>
            <person name="Galik B."/>
            <person name="Wang N."/>
            <person name="Ito T."/>
            <person name="Mochizuki T."/>
            <person name="Akimcheva S."/>
            <person name="Bowman J."/>
            <person name="Cognat V."/>
            <person name="Drouard L."/>
            <person name="Ekker H."/>
            <person name="Houng S."/>
            <person name="Kohchi T."/>
            <person name="Lin S."/>
            <person name="Liu L.D."/>
            <person name="Nakamura Y."/>
            <person name="Valeeva L.R."/>
            <person name="Shakirov E.V."/>
            <person name="Shippen D.E."/>
            <person name="Wei W."/>
            <person name="Yagura M."/>
            <person name="Yamaoka S."/>
            <person name="Yamato K.T."/>
            <person name="Liu C."/>
            <person name="Berger F."/>
        </authorList>
    </citation>
    <scope>NUCLEOTIDE SEQUENCE [LARGE SCALE GENOMIC DNA]</scope>
    <source>
        <strain evidence="2">Tak-1</strain>
    </source>
</reference>
<dbReference type="Proteomes" id="UP001162541">
    <property type="component" value="Chromosome 6"/>
</dbReference>
<keyword evidence="4" id="KW-1185">Reference proteome</keyword>
<evidence type="ECO:0000313" key="3">
    <source>
        <dbReference type="EMBL" id="OAE23521.1"/>
    </source>
</evidence>
<reference evidence="3 4" key="1">
    <citation type="submission" date="2016-03" db="EMBL/GenBank/DDBJ databases">
        <title>Mechanisms controlling the formation of the plant cell surface in tip-growing cells are functionally conserved among land plants.</title>
        <authorList>
            <person name="Honkanen S."/>
            <person name="Jones V.A."/>
            <person name="Morieri G."/>
            <person name="Champion C."/>
            <person name="Hetherington A.J."/>
            <person name="Kelly S."/>
            <person name="Saint-Marcoux D."/>
            <person name="Proust H."/>
            <person name="Prescott H."/>
            <person name="Dolan L."/>
        </authorList>
    </citation>
    <scope>NUCLEOTIDE SEQUENCE [LARGE SCALE GENOMIC DNA]</scope>
    <source>
        <strain evidence="4">cv. Tak-1 and cv. Tak-2</strain>
        <tissue evidence="3">Whole gametophyte</tissue>
    </source>
</reference>
<gene>
    <name evidence="3" type="ORF">AXG93_333s1120</name>
    <name evidence="2" type="ORF">Mp_6g07150</name>
</gene>